<accession>A0A9D2TAC6</accession>
<proteinExistence type="predicted"/>
<sequence>MKEKAMALILPGLGYHSDKPLLYYAKKRFQKRGYKIREIVYRNLPEWSEDNLDILADIVTDQAEEQLRQIDAESYEDIVFISKSIGSVAACRMIEEWNKKWEHICFTPVNLTVPLLQPENTMVFSGTADPLINTAELKKVCKHREIPLYLIEDGNHSLETGDVLQDLRQLRRIMGIL</sequence>
<gene>
    <name evidence="1" type="ORF">H9754_11485</name>
</gene>
<organism evidence="1 2">
    <name type="scientific">Candidatus Anaerostipes avistercoris</name>
    <dbReference type="NCBI Taxonomy" id="2838462"/>
    <lineage>
        <taxon>Bacteria</taxon>
        <taxon>Bacillati</taxon>
        <taxon>Bacillota</taxon>
        <taxon>Clostridia</taxon>
        <taxon>Lachnospirales</taxon>
        <taxon>Lachnospiraceae</taxon>
        <taxon>Anaerostipes</taxon>
    </lineage>
</organism>
<reference evidence="1" key="2">
    <citation type="submission" date="2021-04" db="EMBL/GenBank/DDBJ databases">
        <authorList>
            <person name="Gilroy R."/>
        </authorList>
    </citation>
    <scope>NUCLEOTIDE SEQUENCE</scope>
    <source>
        <strain evidence="1">ChiSjej3B21-8574</strain>
    </source>
</reference>
<dbReference type="Gene3D" id="3.40.50.1820">
    <property type="entry name" value="alpha/beta hydrolase"/>
    <property type="match status" value="1"/>
</dbReference>
<evidence type="ECO:0008006" key="3">
    <source>
        <dbReference type="Google" id="ProtNLM"/>
    </source>
</evidence>
<evidence type="ECO:0000313" key="2">
    <source>
        <dbReference type="Proteomes" id="UP000823904"/>
    </source>
</evidence>
<dbReference type="AlphaFoldDB" id="A0A9D2TAC6"/>
<dbReference type="InterPro" id="IPR029058">
    <property type="entry name" value="AB_hydrolase_fold"/>
</dbReference>
<reference evidence="1" key="1">
    <citation type="journal article" date="2021" name="PeerJ">
        <title>Extensive microbial diversity within the chicken gut microbiome revealed by metagenomics and culture.</title>
        <authorList>
            <person name="Gilroy R."/>
            <person name="Ravi A."/>
            <person name="Getino M."/>
            <person name="Pursley I."/>
            <person name="Horton D.L."/>
            <person name="Alikhan N.F."/>
            <person name="Baker D."/>
            <person name="Gharbi K."/>
            <person name="Hall N."/>
            <person name="Watson M."/>
            <person name="Adriaenssens E.M."/>
            <person name="Foster-Nyarko E."/>
            <person name="Jarju S."/>
            <person name="Secka A."/>
            <person name="Antonio M."/>
            <person name="Oren A."/>
            <person name="Chaudhuri R.R."/>
            <person name="La Ragione R."/>
            <person name="Hildebrand F."/>
            <person name="Pallen M.J."/>
        </authorList>
    </citation>
    <scope>NUCLEOTIDE SEQUENCE</scope>
    <source>
        <strain evidence="1">ChiSjej3B21-8574</strain>
    </source>
</reference>
<protein>
    <recommendedName>
        <fullName evidence="3">Alpha/beta hydrolase</fullName>
    </recommendedName>
</protein>
<dbReference type="EMBL" id="DWWD01000045">
    <property type="protein sequence ID" value="HJC51166.1"/>
    <property type="molecule type" value="Genomic_DNA"/>
</dbReference>
<dbReference type="Proteomes" id="UP000823904">
    <property type="component" value="Unassembled WGS sequence"/>
</dbReference>
<comment type="caution">
    <text evidence="1">The sequence shown here is derived from an EMBL/GenBank/DDBJ whole genome shotgun (WGS) entry which is preliminary data.</text>
</comment>
<evidence type="ECO:0000313" key="1">
    <source>
        <dbReference type="EMBL" id="HJC51166.1"/>
    </source>
</evidence>
<dbReference type="SUPFAM" id="SSF53474">
    <property type="entry name" value="alpha/beta-Hydrolases"/>
    <property type="match status" value="1"/>
</dbReference>
<name>A0A9D2TAC6_9FIRM</name>